<dbReference type="Proteomes" id="UP001589890">
    <property type="component" value="Unassembled WGS sequence"/>
</dbReference>
<keyword evidence="3" id="KW-1185">Reference proteome</keyword>
<feature type="chain" id="PRO_5046398062" evidence="1">
    <location>
        <begin position="25"/>
        <end position="225"/>
    </location>
</feature>
<evidence type="ECO:0000256" key="1">
    <source>
        <dbReference type="SAM" id="SignalP"/>
    </source>
</evidence>
<accession>A0ABV6QL95</accession>
<keyword evidence="1" id="KW-0732">Signal</keyword>
<feature type="signal peptide" evidence="1">
    <location>
        <begin position="1"/>
        <end position="24"/>
    </location>
</feature>
<reference evidence="2 3" key="1">
    <citation type="submission" date="2024-09" db="EMBL/GenBank/DDBJ databases">
        <authorList>
            <person name="Sun Q."/>
            <person name="Mori K."/>
        </authorList>
    </citation>
    <scope>NUCLEOTIDE SEQUENCE [LARGE SCALE GENOMIC DNA]</scope>
    <source>
        <strain evidence="2 3">CGMCC 1.15906</strain>
    </source>
</reference>
<evidence type="ECO:0000313" key="2">
    <source>
        <dbReference type="EMBL" id="MFC0624771.1"/>
    </source>
</evidence>
<comment type="caution">
    <text evidence="2">The sequence shown here is derived from an EMBL/GenBank/DDBJ whole genome shotgun (WGS) entry which is preliminary data.</text>
</comment>
<gene>
    <name evidence="2" type="ORF">ACFFGN_11910</name>
</gene>
<name>A0ABV6QL95_9ACTN</name>
<dbReference type="RefSeq" id="WP_380046488.1">
    <property type="nucleotide sequence ID" value="NZ_JBHLTC010000014.1"/>
</dbReference>
<dbReference type="EMBL" id="JBHLTC010000014">
    <property type="protein sequence ID" value="MFC0624771.1"/>
    <property type="molecule type" value="Genomic_DNA"/>
</dbReference>
<sequence>MRTSSLLSALTVFAAVGVAPVAPATASTAGSCSLRVPARIAINSPYQAVKVSLGPNCAAAGVVDAYWTAYHPVAGGAAFAAFETKARTGVVDVYDFDPLGRWSWRPSGAFGDGSEPIAQNSLTSMVKVASWSGLKASRAGAKVTLTVSAARYAASLDRLVGWAAATGQLQYKVPGTTTWKPLKSVRTTNTGHYTYTYTMPTPRDYRAVFPTTSLIWNTTTPTTRK</sequence>
<organism evidence="2 3">
    <name type="scientific">Kribbella deserti</name>
    <dbReference type="NCBI Taxonomy" id="1926257"/>
    <lineage>
        <taxon>Bacteria</taxon>
        <taxon>Bacillati</taxon>
        <taxon>Actinomycetota</taxon>
        <taxon>Actinomycetes</taxon>
        <taxon>Propionibacteriales</taxon>
        <taxon>Kribbellaceae</taxon>
        <taxon>Kribbella</taxon>
    </lineage>
</organism>
<proteinExistence type="predicted"/>
<evidence type="ECO:0000313" key="3">
    <source>
        <dbReference type="Proteomes" id="UP001589890"/>
    </source>
</evidence>
<dbReference type="PROSITE" id="PS51257">
    <property type="entry name" value="PROKAR_LIPOPROTEIN"/>
    <property type="match status" value="1"/>
</dbReference>
<protein>
    <submittedName>
        <fullName evidence="2">Uncharacterized protein</fullName>
    </submittedName>
</protein>